<gene>
    <name evidence="3" type="primary">LOC117564590</name>
</gene>
<feature type="region of interest" description="Disordered" evidence="1">
    <location>
        <begin position="148"/>
        <end position="227"/>
    </location>
</feature>
<dbReference type="OrthoDB" id="7873308at2759"/>
<dbReference type="RefSeq" id="XP_034099327.2">
    <property type="nucleotide sequence ID" value="XM_034243436.2"/>
</dbReference>
<keyword evidence="2" id="KW-1185">Reference proteome</keyword>
<proteinExistence type="predicted"/>
<evidence type="ECO:0000256" key="1">
    <source>
        <dbReference type="SAM" id="MobiDB-lite"/>
    </source>
</evidence>
<sequence length="535" mass="60716">MRKRDIIRLWNQVVDQTGIDKYTDRQWQEIYEEFLNSMYDNNEPYISVQSVEKLVDELEENMEISKSLNTSSDIDDEPLSALKNRLKDKIKVEPITTLRRSTRRCVVDNNNFNQQLANIKFKSGQLQTHLKTEMAKHKDNDDILMLGTSPKQEKAQTKKSTNNNATKKKRINSENLTEQNEATAKRMRTQTKLTIEKGDHKIDTNEKQQVPGKSNLDKLKSKPPRIRRAKSKIMAPTAHMPPSAINLTRGPTMNNTSSAEEAVTLEVVEAEDLSSLMIVTERDSEKKEPVNVDKNAEQENVDFNQLLANDESLDVDIINVTEDDEPFQGFDEKTKNEIYRDLANSTQYLDNLATELADEIHSELDSILHNDRSLCDQNAALQNDPKLTKESIDLLEEIADLSLTNDLFMSSEAATNSLATNFNLLEQNTMLDDELNLTQESIEILQNNIHSMEISRTMLQNDLYLSTETGSENASIEHDLNLTNLATDAQNSTFLYQYASISQGNLNSLVPRAILQSDRSSATALPRIPHQKVSP</sequence>
<dbReference type="Proteomes" id="UP000515160">
    <property type="component" value="Chromosome 2L"/>
</dbReference>
<protein>
    <submittedName>
        <fullName evidence="3">Uncharacterized protein LOC117564590 isoform X2</fullName>
    </submittedName>
</protein>
<dbReference type="GeneID" id="117564590"/>
<feature type="compositionally biased region" description="Basic and acidic residues" evidence="1">
    <location>
        <begin position="194"/>
        <end position="206"/>
    </location>
</feature>
<organism evidence="2 3">
    <name type="scientific">Drosophila albomicans</name>
    <name type="common">Fruit fly</name>
    <dbReference type="NCBI Taxonomy" id="7291"/>
    <lineage>
        <taxon>Eukaryota</taxon>
        <taxon>Metazoa</taxon>
        <taxon>Ecdysozoa</taxon>
        <taxon>Arthropoda</taxon>
        <taxon>Hexapoda</taxon>
        <taxon>Insecta</taxon>
        <taxon>Pterygota</taxon>
        <taxon>Neoptera</taxon>
        <taxon>Endopterygota</taxon>
        <taxon>Diptera</taxon>
        <taxon>Brachycera</taxon>
        <taxon>Muscomorpha</taxon>
        <taxon>Ephydroidea</taxon>
        <taxon>Drosophilidae</taxon>
        <taxon>Drosophila</taxon>
    </lineage>
</organism>
<accession>A0A6P8XL79</accession>
<evidence type="ECO:0000313" key="3">
    <source>
        <dbReference type="RefSeq" id="XP_034099327.2"/>
    </source>
</evidence>
<name>A0A6P8XL79_DROAB</name>
<reference evidence="3" key="1">
    <citation type="submission" date="2025-08" db="UniProtKB">
        <authorList>
            <consortium name="RefSeq"/>
        </authorList>
    </citation>
    <scope>IDENTIFICATION</scope>
    <source>
        <strain evidence="3">15112-1751.03</strain>
        <tissue evidence="3">Whole Adult</tissue>
    </source>
</reference>
<feature type="compositionally biased region" description="Polar residues" evidence="1">
    <location>
        <begin position="173"/>
        <end position="182"/>
    </location>
</feature>
<evidence type="ECO:0000313" key="2">
    <source>
        <dbReference type="Proteomes" id="UP000515160"/>
    </source>
</evidence>
<dbReference type="AlphaFoldDB" id="A0A6P8XL79"/>